<organism evidence="1">
    <name type="scientific">viral metagenome</name>
    <dbReference type="NCBI Taxonomy" id="1070528"/>
    <lineage>
        <taxon>unclassified sequences</taxon>
        <taxon>metagenomes</taxon>
        <taxon>organismal metagenomes</taxon>
    </lineage>
</organism>
<protein>
    <submittedName>
        <fullName evidence="1">Uncharacterized protein</fullName>
    </submittedName>
</protein>
<accession>A0A6C0LLS1</accession>
<evidence type="ECO:0000313" key="1">
    <source>
        <dbReference type="EMBL" id="QHU30641.1"/>
    </source>
</evidence>
<reference evidence="1" key="1">
    <citation type="journal article" date="2020" name="Nature">
        <title>Giant virus diversity and host interactions through global metagenomics.</title>
        <authorList>
            <person name="Schulz F."/>
            <person name="Roux S."/>
            <person name="Paez-Espino D."/>
            <person name="Jungbluth S."/>
            <person name="Walsh D.A."/>
            <person name="Denef V.J."/>
            <person name="McMahon K.D."/>
            <person name="Konstantinidis K.T."/>
            <person name="Eloe-Fadrosh E.A."/>
            <person name="Kyrpides N.C."/>
            <person name="Woyke T."/>
        </authorList>
    </citation>
    <scope>NUCLEOTIDE SEQUENCE</scope>
    <source>
        <strain evidence="1">GVMAG-M-3300027833-19</strain>
    </source>
</reference>
<sequence>MVLNIDGIGKDDPGTTTMGYNKSLDYTTEFTHDERNIRNISTTYLSDKTTETVRNRFKIENERSALPLRNGLPFIQSPSAEQEAAFVAAYNDQYAVDRYSGIANRSNNLTGSATKIHSTVLKPEDLEVEKINKNVEDEQIVAKMAIMPNITRVPPTSSSIIRNNPAIVAGIFKDSSNVNSNSIIYGDRNSVPFGKISNIDGKSNIKYSKDKTVSPVKAPVSDRVISTKQPRPFGMISNNNSGISV</sequence>
<proteinExistence type="predicted"/>
<dbReference type="EMBL" id="MN740511">
    <property type="protein sequence ID" value="QHU30641.1"/>
    <property type="molecule type" value="Genomic_DNA"/>
</dbReference>
<dbReference type="AlphaFoldDB" id="A0A6C0LLS1"/>
<name>A0A6C0LLS1_9ZZZZ</name>